<dbReference type="Pfam" id="PF02653">
    <property type="entry name" value="BPD_transp_2"/>
    <property type="match status" value="1"/>
</dbReference>
<feature type="transmembrane region" description="Helical" evidence="7">
    <location>
        <begin position="264"/>
        <end position="285"/>
    </location>
</feature>
<feature type="region of interest" description="Disordered" evidence="6">
    <location>
        <begin position="309"/>
        <end position="341"/>
    </location>
</feature>
<dbReference type="PANTHER" id="PTHR32196:SF72">
    <property type="entry name" value="RIBOSE IMPORT PERMEASE PROTEIN RBSC"/>
    <property type="match status" value="1"/>
</dbReference>
<feature type="transmembrane region" description="Helical" evidence="7">
    <location>
        <begin position="66"/>
        <end position="85"/>
    </location>
</feature>
<feature type="transmembrane region" description="Helical" evidence="7">
    <location>
        <begin position="91"/>
        <end position="114"/>
    </location>
</feature>
<keyword evidence="3 7" id="KW-0812">Transmembrane</keyword>
<organism evidence="8 9">
    <name type="scientific">Streptomyces chlorus</name>
    <dbReference type="NCBI Taxonomy" id="887452"/>
    <lineage>
        <taxon>Bacteria</taxon>
        <taxon>Bacillati</taxon>
        <taxon>Actinomycetota</taxon>
        <taxon>Actinomycetes</taxon>
        <taxon>Kitasatosporales</taxon>
        <taxon>Streptomycetaceae</taxon>
        <taxon>Streptomyces</taxon>
    </lineage>
</organism>
<sequence>MNTPRNLLSRPWIWGFVAALLVWAVIMAVSGQGGGQTVSLALSLAPYLVLVGLGQMLVVTAGPGNIDVSVGPVISLAGFVSVGTSSATGSVVLGILAGLATGLVVAAVSSVAILGLSVPPIIATLASGLVASSATLVIADGFTALPDPGLRHLLNLRPLGVPLLAIVVAALTVLAVLLLRGTTYGRSLTAIGQNTRAAERAGLPVVRITALTYLASGVLAGLAGSLLATYIAPTPDLGTRYLLDSIAVVVIGGTLISGGRAVPAGVWGGALFFILLDGLVNLVGWSTAAQNLLKGCLVLFVLFLAGGGSRRPGAAPARPTRRPSTTAALPTPANTGGTTHG</sequence>
<evidence type="ECO:0000256" key="1">
    <source>
        <dbReference type="ARBA" id="ARBA00004651"/>
    </source>
</evidence>
<feature type="transmembrane region" description="Helical" evidence="7">
    <location>
        <begin position="121"/>
        <end position="139"/>
    </location>
</feature>
<evidence type="ECO:0000313" key="9">
    <source>
        <dbReference type="Proteomes" id="UP001596180"/>
    </source>
</evidence>
<dbReference type="RefSeq" id="WP_381371348.1">
    <property type="nucleotide sequence ID" value="NZ_JBHSOA010000138.1"/>
</dbReference>
<comment type="caution">
    <text evidence="8">The sequence shown here is derived from an EMBL/GenBank/DDBJ whole genome shotgun (WGS) entry which is preliminary data.</text>
</comment>
<dbReference type="Proteomes" id="UP001596180">
    <property type="component" value="Unassembled WGS sequence"/>
</dbReference>
<evidence type="ECO:0000256" key="2">
    <source>
        <dbReference type="ARBA" id="ARBA00022475"/>
    </source>
</evidence>
<comment type="subcellular location">
    <subcellularLocation>
        <location evidence="1">Cell membrane</location>
        <topology evidence="1">Multi-pass membrane protein</topology>
    </subcellularLocation>
</comment>
<keyword evidence="9" id="KW-1185">Reference proteome</keyword>
<dbReference type="InterPro" id="IPR001851">
    <property type="entry name" value="ABC_transp_permease"/>
</dbReference>
<feature type="transmembrane region" description="Helical" evidence="7">
    <location>
        <begin position="210"/>
        <end position="232"/>
    </location>
</feature>
<keyword evidence="2" id="KW-1003">Cell membrane</keyword>
<name>A0ABW1E7V0_9ACTN</name>
<accession>A0ABW1E7V0</accession>
<dbReference type="PANTHER" id="PTHR32196">
    <property type="entry name" value="ABC TRANSPORTER PERMEASE PROTEIN YPHD-RELATED-RELATED"/>
    <property type="match status" value="1"/>
</dbReference>
<protein>
    <submittedName>
        <fullName evidence="8">ABC transporter permease</fullName>
    </submittedName>
</protein>
<dbReference type="EMBL" id="JBHSOA010000138">
    <property type="protein sequence ID" value="MFC5856943.1"/>
    <property type="molecule type" value="Genomic_DNA"/>
</dbReference>
<evidence type="ECO:0000256" key="6">
    <source>
        <dbReference type="SAM" id="MobiDB-lite"/>
    </source>
</evidence>
<feature type="transmembrane region" description="Helical" evidence="7">
    <location>
        <begin position="238"/>
        <end position="257"/>
    </location>
</feature>
<evidence type="ECO:0000256" key="7">
    <source>
        <dbReference type="SAM" id="Phobius"/>
    </source>
</evidence>
<feature type="transmembrane region" description="Helical" evidence="7">
    <location>
        <begin position="12"/>
        <end position="31"/>
    </location>
</feature>
<dbReference type="CDD" id="cd06579">
    <property type="entry name" value="TM_PBP1_transp_AraH_like"/>
    <property type="match status" value="1"/>
</dbReference>
<feature type="transmembrane region" description="Helical" evidence="7">
    <location>
        <begin position="37"/>
        <end position="59"/>
    </location>
</feature>
<feature type="transmembrane region" description="Helical" evidence="7">
    <location>
        <begin position="159"/>
        <end position="179"/>
    </location>
</feature>
<gene>
    <name evidence="8" type="ORF">ACFPZI_35915</name>
</gene>
<evidence type="ECO:0000313" key="8">
    <source>
        <dbReference type="EMBL" id="MFC5856943.1"/>
    </source>
</evidence>
<evidence type="ECO:0000256" key="4">
    <source>
        <dbReference type="ARBA" id="ARBA00022989"/>
    </source>
</evidence>
<keyword evidence="4 7" id="KW-1133">Transmembrane helix</keyword>
<feature type="compositionally biased region" description="Low complexity" evidence="6">
    <location>
        <begin position="311"/>
        <end position="341"/>
    </location>
</feature>
<evidence type="ECO:0000256" key="3">
    <source>
        <dbReference type="ARBA" id="ARBA00022692"/>
    </source>
</evidence>
<keyword evidence="5 7" id="KW-0472">Membrane</keyword>
<reference evidence="9" key="1">
    <citation type="journal article" date="2019" name="Int. J. Syst. Evol. Microbiol.">
        <title>The Global Catalogue of Microorganisms (GCM) 10K type strain sequencing project: providing services to taxonomists for standard genome sequencing and annotation.</title>
        <authorList>
            <consortium name="The Broad Institute Genomics Platform"/>
            <consortium name="The Broad Institute Genome Sequencing Center for Infectious Disease"/>
            <person name="Wu L."/>
            <person name="Ma J."/>
        </authorList>
    </citation>
    <scope>NUCLEOTIDE SEQUENCE [LARGE SCALE GENOMIC DNA]</scope>
    <source>
        <strain evidence="9">JCM 10411</strain>
    </source>
</reference>
<evidence type="ECO:0000256" key="5">
    <source>
        <dbReference type="ARBA" id="ARBA00023136"/>
    </source>
</evidence>
<proteinExistence type="predicted"/>